<dbReference type="EMBL" id="KN846980">
    <property type="protein sequence ID" value="KIW99109.1"/>
    <property type="molecule type" value="Genomic_DNA"/>
</dbReference>
<dbReference type="PANTHER" id="PTHR31776:SF0">
    <property type="entry name" value="ALPHA-L-ARABINOFURANOSIDASE 1"/>
    <property type="match status" value="1"/>
</dbReference>
<feature type="domain" description="Alpha-L-arabinofuranosidase 1 catalytic" evidence="1">
    <location>
        <begin position="5"/>
        <end position="95"/>
    </location>
</feature>
<dbReference type="InterPro" id="IPR017853">
    <property type="entry name" value="GH"/>
</dbReference>
<dbReference type="RefSeq" id="XP_016625778.1">
    <property type="nucleotide sequence ID" value="XM_016758529.1"/>
</dbReference>
<evidence type="ECO:0000259" key="1">
    <source>
        <dbReference type="Pfam" id="PF22848"/>
    </source>
</evidence>
<dbReference type="InterPro" id="IPR055235">
    <property type="entry name" value="ASD1_cat"/>
</dbReference>
<dbReference type="OrthoDB" id="406864at2759"/>
<dbReference type="UniPathway" id="UPA00667"/>
<keyword evidence="3" id="KW-1185">Reference proteome</keyword>
<accession>A0A0D2IQW3</accession>
<evidence type="ECO:0000313" key="3">
    <source>
        <dbReference type="Proteomes" id="UP000053789"/>
    </source>
</evidence>
<reference evidence="2" key="1">
    <citation type="submission" date="2015-01" db="EMBL/GenBank/DDBJ databases">
        <title>The Genome Sequence of Cladophialophora bantiana CBS 173.52.</title>
        <authorList>
            <consortium name="The Broad Institute Genomics Platform"/>
            <person name="Cuomo C."/>
            <person name="de Hoog S."/>
            <person name="Gorbushina A."/>
            <person name="Stielow B."/>
            <person name="Teixiera M."/>
            <person name="Abouelleil A."/>
            <person name="Chapman S.B."/>
            <person name="Priest M."/>
            <person name="Young S.K."/>
            <person name="Wortman J."/>
            <person name="Nusbaum C."/>
            <person name="Birren B."/>
        </authorList>
    </citation>
    <scope>NUCLEOTIDE SEQUENCE [LARGE SCALE GENOMIC DNA]</scope>
    <source>
        <strain evidence="2">CBS 173.52</strain>
    </source>
</reference>
<dbReference type="VEuPathDB" id="FungiDB:Z519_00772"/>
<dbReference type="Pfam" id="PF22848">
    <property type="entry name" value="ASD1_dom"/>
    <property type="match status" value="1"/>
</dbReference>
<dbReference type="PANTHER" id="PTHR31776">
    <property type="entry name" value="ALPHA-L-ARABINOFURANOSIDASE 1"/>
    <property type="match status" value="1"/>
</dbReference>
<dbReference type="SUPFAM" id="SSF51445">
    <property type="entry name" value="(Trans)glycosidases"/>
    <property type="match status" value="1"/>
</dbReference>
<proteinExistence type="predicted"/>
<protein>
    <recommendedName>
        <fullName evidence="1">Alpha-L-arabinofuranosidase 1 catalytic domain-containing protein</fullName>
    </recommendedName>
</protein>
<organism evidence="2 3">
    <name type="scientific">Cladophialophora bantiana (strain ATCC 10958 / CBS 173.52 / CDC B-1940 / NIH 8579)</name>
    <name type="common">Xylohypha bantiana</name>
    <dbReference type="NCBI Taxonomy" id="1442370"/>
    <lineage>
        <taxon>Eukaryota</taxon>
        <taxon>Fungi</taxon>
        <taxon>Dikarya</taxon>
        <taxon>Ascomycota</taxon>
        <taxon>Pezizomycotina</taxon>
        <taxon>Eurotiomycetes</taxon>
        <taxon>Chaetothyriomycetidae</taxon>
        <taxon>Chaetothyriales</taxon>
        <taxon>Herpotrichiellaceae</taxon>
        <taxon>Cladophialophora</taxon>
    </lineage>
</organism>
<dbReference type="GO" id="GO:0046556">
    <property type="term" value="F:alpha-L-arabinofuranosidase activity"/>
    <property type="evidence" value="ECO:0007669"/>
    <property type="project" value="TreeGrafter"/>
</dbReference>
<dbReference type="AlphaFoldDB" id="A0A0D2IQW3"/>
<dbReference type="HOGENOM" id="CLU_1331811_0_0_1"/>
<dbReference type="GeneID" id="27693700"/>
<dbReference type="Gene3D" id="3.20.20.80">
    <property type="entry name" value="Glycosidases"/>
    <property type="match status" value="1"/>
</dbReference>
<name>A0A0D2IQW3_CLAB1</name>
<dbReference type="GO" id="GO:0031222">
    <property type="term" value="P:arabinan catabolic process"/>
    <property type="evidence" value="ECO:0007669"/>
    <property type="project" value="UniProtKB-UniPathway"/>
</dbReference>
<dbReference type="InterPro" id="IPR051563">
    <property type="entry name" value="Glycosyl_Hydrolase_51"/>
</dbReference>
<gene>
    <name evidence="2" type="ORF">Z519_00772</name>
</gene>
<evidence type="ECO:0000313" key="2">
    <source>
        <dbReference type="EMBL" id="KIW99109.1"/>
    </source>
</evidence>
<sequence>MGQDGVSFLEDRMGDVLGDILNELEYVTRDRDTPYGVLRASHSRAEPFKFNYIEIGNEDWFSLTLSLLMGLSLYSGIKAVYPDLTLISTGFNENPVYNITLPPGSIILSVEGFNFYDNWQERTGNQNVSVFVGEYSIYQIDIPSGYVNYSRPPDIYIFYPTLVAAIAEGVYPLDAERNQKVAKMSANAPSFVSLNYKEWTPNLVTF</sequence>
<dbReference type="Proteomes" id="UP000053789">
    <property type="component" value="Unassembled WGS sequence"/>
</dbReference>